<dbReference type="Proteomes" id="UP000245119">
    <property type="component" value="Linkage Group LG10"/>
</dbReference>
<evidence type="ECO:0000256" key="1">
    <source>
        <dbReference type="SAM" id="Phobius"/>
    </source>
</evidence>
<gene>
    <name evidence="2" type="ORF">C0Q70_16703</name>
</gene>
<evidence type="ECO:0000313" key="2">
    <source>
        <dbReference type="EMBL" id="PVD23434.1"/>
    </source>
</evidence>
<accession>A0A2T7NQI6</accession>
<feature type="transmembrane region" description="Helical" evidence="1">
    <location>
        <begin position="64"/>
        <end position="87"/>
    </location>
</feature>
<organism evidence="2 3">
    <name type="scientific">Pomacea canaliculata</name>
    <name type="common">Golden apple snail</name>
    <dbReference type="NCBI Taxonomy" id="400727"/>
    <lineage>
        <taxon>Eukaryota</taxon>
        <taxon>Metazoa</taxon>
        <taxon>Spiralia</taxon>
        <taxon>Lophotrochozoa</taxon>
        <taxon>Mollusca</taxon>
        <taxon>Gastropoda</taxon>
        <taxon>Caenogastropoda</taxon>
        <taxon>Architaenioglossa</taxon>
        <taxon>Ampullarioidea</taxon>
        <taxon>Ampullariidae</taxon>
        <taxon>Pomacea</taxon>
    </lineage>
</organism>
<keyword evidence="3" id="KW-1185">Reference proteome</keyword>
<evidence type="ECO:0000313" key="3">
    <source>
        <dbReference type="Proteomes" id="UP000245119"/>
    </source>
</evidence>
<keyword evidence="1" id="KW-0812">Transmembrane</keyword>
<dbReference type="AlphaFoldDB" id="A0A2T7NQI6"/>
<dbReference type="EMBL" id="PZQS01000010">
    <property type="protein sequence ID" value="PVD23434.1"/>
    <property type="molecule type" value="Genomic_DNA"/>
</dbReference>
<dbReference type="OrthoDB" id="6078448at2759"/>
<keyword evidence="1" id="KW-1133">Transmembrane helix</keyword>
<protein>
    <submittedName>
        <fullName evidence="2">Uncharacterized protein</fullName>
    </submittedName>
</protein>
<comment type="caution">
    <text evidence="2">The sequence shown here is derived from an EMBL/GenBank/DDBJ whole genome shotgun (WGS) entry which is preliminary data.</text>
</comment>
<name>A0A2T7NQI6_POMCA</name>
<sequence>MGVLDRPCLSLIDVELASTTPQPMVTGEVPDILMGNFSSTNDSVICSTALPDTAKHSLEESLNALMYIVVVLLFYAFSLVVLMVKYIRRENKEAYLRQCFQEFVAREQFQSAQIRNQIHMQHVIRQTDLQQLQHCSSHEPRTQHHSPELSCMESITEQPSGQLAVLVQETPV</sequence>
<keyword evidence="1" id="KW-0472">Membrane</keyword>
<proteinExistence type="predicted"/>
<reference evidence="2 3" key="1">
    <citation type="submission" date="2018-04" db="EMBL/GenBank/DDBJ databases">
        <title>The genome of golden apple snail Pomacea canaliculata provides insight into stress tolerance and invasive adaptation.</title>
        <authorList>
            <person name="Liu C."/>
            <person name="Liu B."/>
            <person name="Ren Y."/>
            <person name="Zhang Y."/>
            <person name="Wang H."/>
            <person name="Li S."/>
            <person name="Jiang F."/>
            <person name="Yin L."/>
            <person name="Zhang G."/>
            <person name="Qian W."/>
            <person name="Fan W."/>
        </authorList>
    </citation>
    <scope>NUCLEOTIDE SEQUENCE [LARGE SCALE GENOMIC DNA]</scope>
    <source>
        <strain evidence="2">SZHN2017</strain>
        <tissue evidence="2">Muscle</tissue>
    </source>
</reference>